<protein>
    <submittedName>
        <fullName evidence="2 3">Uncharacterized protein</fullName>
    </submittedName>
</protein>
<evidence type="ECO:0000313" key="4">
    <source>
        <dbReference type="Proteomes" id="UP000008810"/>
    </source>
</evidence>
<reference evidence="3" key="3">
    <citation type="submission" date="2018-08" db="UniProtKB">
        <authorList>
            <consortium name="EnsemblPlants"/>
        </authorList>
    </citation>
    <scope>IDENTIFICATION</scope>
    <source>
        <strain evidence="3">cv. Bd21</strain>
    </source>
</reference>
<proteinExistence type="predicted"/>
<reference evidence="2 3" key="1">
    <citation type="journal article" date="2010" name="Nature">
        <title>Genome sequencing and analysis of the model grass Brachypodium distachyon.</title>
        <authorList>
            <consortium name="International Brachypodium Initiative"/>
        </authorList>
    </citation>
    <scope>NUCLEOTIDE SEQUENCE [LARGE SCALE GENOMIC DNA]</scope>
    <source>
        <strain evidence="2 3">Bd21</strain>
    </source>
</reference>
<dbReference type="Proteomes" id="UP000008810">
    <property type="component" value="Chromosome 2"/>
</dbReference>
<sequence>MLKMQFSPASAAPLLLRPCPGPPAPSSRPLGVGLRCAAQPPGPAERAQPGLLRGDPAGHGAPIGPTRMEPSPPGPALTRTDYNLDEVAVGSLATLIDAARAEAVGVCELRRAAGSSIL</sequence>
<evidence type="ECO:0000313" key="3">
    <source>
        <dbReference type="EnsemblPlants" id="PNT73044"/>
    </source>
</evidence>
<name>A0A2K2DFH4_BRADI</name>
<evidence type="ECO:0000313" key="2">
    <source>
        <dbReference type="EMBL" id="PNT73044.1"/>
    </source>
</evidence>
<dbReference type="Gramene" id="PNT73044">
    <property type="protein sequence ID" value="PNT73044"/>
    <property type="gene ID" value="BRADI_2g52586v3"/>
</dbReference>
<accession>A0A2K2DFH4</accession>
<gene>
    <name evidence="2" type="ORF">BRADI_2g52586v3</name>
</gene>
<dbReference type="EMBL" id="CM000881">
    <property type="protein sequence ID" value="PNT73044.1"/>
    <property type="molecule type" value="Genomic_DNA"/>
</dbReference>
<reference evidence="2" key="2">
    <citation type="submission" date="2017-06" db="EMBL/GenBank/DDBJ databases">
        <title>WGS assembly of Brachypodium distachyon.</title>
        <authorList>
            <consortium name="The International Brachypodium Initiative"/>
            <person name="Lucas S."/>
            <person name="Harmon-Smith M."/>
            <person name="Lail K."/>
            <person name="Tice H."/>
            <person name="Grimwood J."/>
            <person name="Bruce D."/>
            <person name="Barry K."/>
            <person name="Shu S."/>
            <person name="Lindquist E."/>
            <person name="Wang M."/>
            <person name="Pitluck S."/>
            <person name="Vogel J.P."/>
            <person name="Garvin D.F."/>
            <person name="Mockler T.C."/>
            <person name="Schmutz J."/>
            <person name="Rokhsar D."/>
            <person name="Bevan M.W."/>
        </authorList>
    </citation>
    <scope>NUCLEOTIDE SEQUENCE</scope>
    <source>
        <strain evidence="2">Bd21</strain>
    </source>
</reference>
<organism evidence="2">
    <name type="scientific">Brachypodium distachyon</name>
    <name type="common">Purple false brome</name>
    <name type="synonym">Trachynia distachya</name>
    <dbReference type="NCBI Taxonomy" id="15368"/>
    <lineage>
        <taxon>Eukaryota</taxon>
        <taxon>Viridiplantae</taxon>
        <taxon>Streptophyta</taxon>
        <taxon>Embryophyta</taxon>
        <taxon>Tracheophyta</taxon>
        <taxon>Spermatophyta</taxon>
        <taxon>Magnoliopsida</taxon>
        <taxon>Liliopsida</taxon>
        <taxon>Poales</taxon>
        <taxon>Poaceae</taxon>
        <taxon>BOP clade</taxon>
        <taxon>Pooideae</taxon>
        <taxon>Stipodae</taxon>
        <taxon>Brachypodieae</taxon>
        <taxon>Brachypodium</taxon>
    </lineage>
</organism>
<keyword evidence="4" id="KW-1185">Reference proteome</keyword>
<dbReference type="EnsemblPlants" id="PNT73044">
    <property type="protein sequence ID" value="PNT73044"/>
    <property type="gene ID" value="BRADI_2g52586v3"/>
</dbReference>
<dbReference type="InParanoid" id="A0A2K2DFH4"/>
<feature type="region of interest" description="Disordered" evidence="1">
    <location>
        <begin position="1"/>
        <end position="80"/>
    </location>
</feature>
<dbReference type="AlphaFoldDB" id="A0A2K2DFH4"/>
<evidence type="ECO:0000256" key="1">
    <source>
        <dbReference type="SAM" id="MobiDB-lite"/>
    </source>
</evidence>